<sequence>MARVIHINLFQILRGYASLVPPNRLQFPSHLQAQVTHDFLVDHILLNAHFQNYPPSTDYQKSFWKWVIPHLEKKLESDSEIEVDSRIYELYLELLNASTGPGLIGQAPPSQSYVTHFWSLDSKNNGIPNSVDLDEYQTTTLLESRTMIESGTTGLRTWLASFILAQYLILNPVLVRRKRTLELGAGVGFLGCVVASLQLLDRSSDAESLGALWMSDINDSVLSRCCNNVQLPCNLSCSHPNVSCCFLDWSAALDPDGVAPLTSLLNDEIDADLILGADIVFDPDLIPPLVALLRLALQPTSRPRSALIALTIRNPTTMQKFVDAVQGDLVLEKLDFQMQDRVFMESVEDRGDANSGVNIFRIISKLER</sequence>
<keyword evidence="2" id="KW-1185">Reference proteome</keyword>
<dbReference type="Pfam" id="PF10294">
    <property type="entry name" value="Methyltransf_16"/>
    <property type="match status" value="1"/>
</dbReference>
<dbReference type="AlphaFoldDB" id="A0A8H6XVL4"/>
<protein>
    <submittedName>
        <fullName evidence="1">Protein-lysine N-methyltransferase EFM3</fullName>
    </submittedName>
</protein>
<dbReference type="InterPro" id="IPR029063">
    <property type="entry name" value="SAM-dependent_MTases_sf"/>
</dbReference>
<dbReference type="EMBL" id="JACAZI010000012">
    <property type="protein sequence ID" value="KAF7347386.1"/>
    <property type="molecule type" value="Genomic_DNA"/>
</dbReference>
<gene>
    <name evidence="1" type="ORF">MVEN_01494400</name>
</gene>
<accession>A0A8H6XVL4</accession>
<dbReference type="PANTHER" id="PTHR14614:SF130">
    <property type="entry name" value="PROTEIN-LYSINE N-METHYLTRANSFERASE EEF2KMT"/>
    <property type="match status" value="1"/>
</dbReference>
<comment type="caution">
    <text evidence="1">The sequence shown here is derived from an EMBL/GenBank/DDBJ whole genome shotgun (WGS) entry which is preliminary data.</text>
</comment>
<dbReference type="Gene3D" id="3.40.50.150">
    <property type="entry name" value="Vaccinia Virus protein VP39"/>
    <property type="match status" value="1"/>
</dbReference>
<dbReference type="OrthoDB" id="194386at2759"/>
<organism evidence="1 2">
    <name type="scientific">Mycena venus</name>
    <dbReference type="NCBI Taxonomy" id="2733690"/>
    <lineage>
        <taxon>Eukaryota</taxon>
        <taxon>Fungi</taxon>
        <taxon>Dikarya</taxon>
        <taxon>Basidiomycota</taxon>
        <taxon>Agaricomycotina</taxon>
        <taxon>Agaricomycetes</taxon>
        <taxon>Agaricomycetidae</taxon>
        <taxon>Agaricales</taxon>
        <taxon>Marasmiineae</taxon>
        <taxon>Mycenaceae</taxon>
        <taxon>Mycena</taxon>
    </lineage>
</organism>
<reference evidence="1" key="1">
    <citation type="submission" date="2020-05" db="EMBL/GenBank/DDBJ databases">
        <title>Mycena genomes resolve the evolution of fungal bioluminescence.</title>
        <authorList>
            <person name="Tsai I.J."/>
        </authorList>
    </citation>
    <scope>NUCLEOTIDE SEQUENCE</scope>
    <source>
        <strain evidence="1">CCC161011</strain>
    </source>
</reference>
<keyword evidence="1" id="KW-0808">Transferase</keyword>
<dbReference type="GO" id="GO:0008757">
    <property type="term" value="F:S-adenosylmethionine-dependent methyltransferase activity"/>
    <property type="evidence" value="ECO:0007669"/>
    <property type="project" value="UniProtKB-ARBA"/>
</dbReference>
<dbReference type="InterPro" id="IPR019410">
    <property type="entry name" value="Methyltransf_16"/>
</dbReference>
<evidence type="ECO:0000313" key="2">
    <source>
        <dbReference type="Proteomes" id="UP000620124"/>
    </source>
</evidence>
<name>A0A8H6XVL4_9AGAR</name>
<dbReference type="PANTHER" id="PTHR14614">
    <property type="entry name" value="HEPATOCELLULAR CARCINOMA-ASSOCIATED ANTIGEN"/>
    <property type="match status" value="1"/>
</dbReference>
<dbReference type="GO" id="GO:0032259">
    <property type="term" value="P:methylation"/>
    <property type="evidence" value="ECO:0007669"/>
    <property type="project" value="UniProtKB-KW"/>
</dbReference>
<dbReference type="Proteomes" id="UP000620124">
    <property type="component" value="Unassembled WGS sequence"/>
</dbReference>
<keyword evidence="1" id="KW-0489">Methyltransferase</keyword>
<evidence type="ECO:0000313" key="1">
    <source>
        <dbReference type="EMBL" id="KAF7347386.1"/>
    </source>
</evidence>
<proteinExistence type="predicted"/>